<dbReference type="RefSeq" id="XP_004352390.1">
    <property type="nucleotide sequence ID" value="XM_004352338.1"/>
</dbReference>
<evidence type="ECO:0000313" key="1">
    <source>
        <dbReference type="EMBL" id="EGG16065.1"/>
    </source>
</evidence>
<keyword evidence="2" id="KW-1185">Reference proteome</keyword>
<gene>
    <name evidence="1" type="ORF">DFA_09737</name>
</gene>
<dbReference type="Proteomes" id="UP000007797">
    <property type="component" value="Unassembled WGS sequence"/>
</dbReference>
<dbReference type="KEGG" id="dfa:DFA_09737"/>
<dbReference type="AlphaFoldDB" id="F4Q8G5"/>
<protein>
    <submittedName>
        <fullName evidence="1">Uncharacterized protein</fullName>
    </submittedName>
</protein>
<reference evidence="2" key="1">
    <citation type="journal article" date="2011" name="Genome Res.">
        <title>Phylogeny-wide analysis of social amoeba genomes highlights ancient origins for complex intercellular communication.</title>
        <authorList>
            <person name="Heidel A.J."/>
            <person name="Lawal H.M."/>
            <person name="Felder M."/>
            <person name="Schilde C."/>
            <person name="Helps N.R."/>
            <person name="Tunggal B."/>
            <person name="Rivero F."/>
            <person name="John U."/>
            <person name="Schleicher M."/>
            <person name="Eichinger L."/>
            <person name="Platzer M."/>
            <person name="Noegel A.A."/>
            <person name="Schaap P."/>
            <person name="Gloeckner G."/>
        </authorList>
    </citation>
    <scope>NUCLEOTIDE SEQUENCE [LARGE SCALE GENOMIC DNA]</scope>
    <source>
        <strain evidence="2">SH3</strain>
    </source>
</reference>
<proteinExistence type="predicted"/>
<organism evidence="1 2">
    <name type="scientific">Cavenderia fasciculata</name>
    <name type="common">Slime mold</name>
    <name type="synonym">Dictyostelium fasciculatum</name>
    <dbReference type="NCBI Taxonomy" id="261658"/>
    <lineage>
        <taxon>Eukaryota</taxon>
        <taxon>Amoebozoa</taxon>
        <taxon>Evosea</taxon>
        <taxon>Eumycetozoa</taxon>
        <taxon>Dictyostelia</taxon>
        <taxon>Acytosteliales</taxon>
        <taxon>Cavenderiaceae</taxon>
        <taxon>Cavenderia</taxon>
    </lineage>
</organism>
<dbReference type="GeneID" id="14867831"/>
<name>F4Q8G5_CACFS</name>
<accession>F4Q8G5</accession>
<dbReference type="EMBL" id="GL883025">
    <property type="protein sequence ID" value="EGG16065.1"/>
    <property type="molecule type" value="Genomic_DNA"/>
</dbReference>
<sequence length="121" mass="13694">MLLDELIESYGFDFITSEVSCPKGCKTSWKVSDIRWILTFYERTCCYLKVKQTPFASTVKHTDSSRAKEFQTVAAQKGFVIPTIPQSITTKGVVANKSICRHCDQEEKELVNTFDTASIAR</sequence>
<evidence type="ECO:0000313" key="2">
    <source>
        <dbReference type="Proteomes" id="UP000007797"/>
    </source>
</evidence>